<accession>A0ACC0UU66</accession>
<dbReference type="Proteomes" id="UP001163324">
    <property type="component" value="Chromosome 7"/>
</dbReference>
<evidence type="ECO:0000313" key="1">
    <source>
        <dbReference type="EMBL" id="KAI9897648.1"/>
    </source>
</evidence>
<comment type="caution">
    <text evidence="1">The sequence shown here is derived from an EMBL/GenBank/DDBJ whole genome shotgun (WGS) entry which is preliminary data.</text>
</comment>
<keyword evidence="2" id="KW-1185">Reference proteome</keyword>
<evidence type="ECO:0000313" key="2">
    <source>
        <dbReference type="Proteomes" id="UP001163324"/>
    </source>
</evidence>
<organism evidence="1 2">
    <name type="scientific">Trichothecium roseum</name>
    <dbReference type="NCBI Taxonomy" id="47278"/>
    <lineage>
        <taxon>Eukaryota</taxon>
        <taxon>Fungi</taxon>
        <taxon>Dikarya</taxon>
        <taxon>Ascomycota</taxon>
        <taxon>Pezizomycotina</taxon>
        <taxon>Sordariomycetes</taxon>
        <taxon>Hypocreomycetidae</taxon>
        <taxon>Hypocreales</taxon>
        <taxon>Hypocreales incertae sedis</taxon>
        <taxon>Trichothecium</taxon>
    </lineage>
</organism>
<gene>
    <name evidence="1" type="ORF">N3K66_007504</name>
</gene>
<reference evidence="1" key="1">
    <citation type="submission" date="2022-10" db="EMBL/GenBank/DDBJ databases">
        <title>Complete Genome of Trichothecium roseum strain YXFP-22015, a Plant Pathogen Isolated from Citrus.</title>
        <authorList>
            <person name="Wang Y."/>
            <person name="Zhu L."/>
        </authorList>
    </citation>
    <scope>NUCLEOTIDE SEQUENCE</scope>
    <source>
        <strain evidence="1">YXFP-22015</strain>
    </source>
</reference>
<proteinExistence type="predicted"/>
<name>A0ACC0UU66_9HYPO</name>
<protein>
    <submittedName>
        <fullName evidence="1">Uncharacterized protein</fullName>
    </submittedName>
</protein>
<dbReference type="EMBL" id="CM047946">
    <property type="protein sequence ID" value="KAI9897648.1"/>
    <property type="molecule type" value="Genomic_DNA"/>
</dbReference>
<sequence length="282" mass="30720">MPNKNKKGTQKDKRKRSSAPPPARQQQQQQQLKQQQAGSERQELHATYQQPWFQAPPPSAKSLRGLAEHLVTRFNREAALINGDGGSGSGSSGGGIGDIDFARLADAYLDTQYDLEVLESLEPSDLDQAMESAEFVELVRVFRSYFQDMNRMGCDWPPQGAVRLATAQWFSSCWVVAGGDGDGGHGGCGGRHCGCSGRERSPGEMRRIVRDIQTSYLHIKMDSWNNLLLAKANAMVAELRDMQAQMEKSLDKLARTCAAQDEGAPVPVPAATSREGGGLEAA</sequence>